<dbReference type="InterPro" id="IPR029068">
    <property type="entry name" value="Glyas_Bleomycin-R_OHBP_Dase"/>
</dbReference>
<feature type="domain" description="VOC" evidence="1">
    <location>
        <begin position="152"/>
        <end position="276"/>
    </location>
</feature>
<evidence type="ECO:0000259" key="1">
    <source>
        <dbReference type="PROSITE" id="PS51819"/>
    </source>
</evidence>
<organism evidence="2 3">
    <name type="scientific">Paraburkholderia madseniana</name>
    <dbReference type="NCBI Taxonomy" id="2599607"/>
    <lineage>
        <taxon>Bacteria</taxon>
        <taxon>Pseudomonadati</taxon>
        <taxon>Pseudomonadota</taxon>
        <taxon>Betaproteobacteria</taxon>
        <taxon>Burkholderiales</taxon>
        <taxon>Burkholderiaceae</taxon>
        <taxon>Paraburkholderia</taxon>
    </lineage>
</organism>
<dbReference type="RefSeq" id="WP_154560262.1">
    <property type="nucleotide sequence ID" value="NZ_JAQQFJ010000023.1"/>
</dbReference>
<dbReference type="AlphaFoldDB" id="A0A6N6WFF9"/>
<name>A0A6N6WFF9_9BURK</name>
<accession>A0A6N6WFF9</accession>
<sequence length="326" mass="37000">MPIIGIKSLVYGVEDVALSTRFFSDFGLPLIAGDDQNSTFQLEEGSSVVIRQLADPLLPDSALIGPGVREVVWGVDSADELDALVADLSRDRDVTTTRDGVAHFLSDCGLPLGLQVFDRKSVVYAPDAVNAPGVVRRLNTHRKWRTRARPKVIQHVVFAVKDFRKSFEFFRDRLHFRLSDYQHHFGIYCRAEGNNCHHNLFLLNANLPQLGMDGKPKFDHANFGVEDIDEIMTGANYMERKGWAKSEWGLGRHRIDSALFYYFPCPAGGEAEYGADGDYIDDNWIPREWPVPLFAFAHYVHNLPAWLQERPAWEFRYLEDGILEGD</sequence>
<dbReference type="EMBL" id="VOSW01000023">
    <property type="protein sequence ID" value="KAE8759253.1"/>
    <property type="molecule type" value="Genomic_DNA"/>
</dbReference>
<dbReference type="PROSITE" id="PS51819">
    <property type="entry name" value="VOC"/>
    <property type="match status" value="1"/>
</dbReference>
<comment type="caution">
    <text evidence="2">The sequence shown here is derived from an EMBL/GenBank/DDBJ whole genome shotgun (WGS) entry which is preliminary data.</text>
</comment>
<protein>
    <submittedName>
        <fullName evidence="2">Glyoxalase</fullName>
    </submittedName>
</protein>
<evidence type="ECO:0000313" key="2">
    <source>
        <dbReference type="EMBL" id="KAE8759253.1"/>
    </source>
</evidence>
<dbReference type="InterPro" id="IPR037523">
    <property type="entry name" value="VOC_core"/>
</dbReference>
<dbReference type="SUPFAM" id="SSF54593">
    <property type="entry name" value="Glyoxalase/Bleomycin resistance protein/Dihydroxybiphenyl dioxygenase"/>
    <property type="match status" value="1"/>
</dbReference>
<proteinExistence type="predicted"/>
<dbReference type="Pfam" id="PF00903">
    <property type="entry name" value="Glyoxalase"/>
    <property type="match status" value="1"/>
</dbReference>
<dbReference type="InterPro" id="IPR004360">
    <property type="entry name" value="Glyas_Fos-R_dOase_dom"/>
</dbReference>
<evidence type="ECO:0000313" key="3">
    <source>
        <dbReference type="Proteomes" id="UP000463700"/>
    </source>
</evidence>
<dbReference type="OrthoDB" id="8676366at2"/>
<gene>
    <name evidence="2" type="ORF">FSO04_14030</name>
</gene>
<dbReference type="Gene3D" id="3.10.180.10">
    <property type="entry name" value="2,3-Dihydroxybiphenyl 1,2-Dioxygenase, domain 1"/>
    <property type="match status" value="2"/>
</dbReference>
<reference evidence="2 3" key="1">
    <citation type="journal article" date="2020" name="Int. J. Syst. Evol. Microbiol.">
        <title>Paraburkholderia madseniana sp. nov., a phenolic acid-degrading bacterium isolated from acidic forest soil.</title>
        <authorList>
            <person name="Wilhelm R.C."/>
            <person name="Murphy S.J.L."/>
            <person name="Feriancek N.M."/>
            <person name="Karasz D.C."/>
            <person name="DeRito C.M."/>
            <person name="Newman J.D."/>
            <person name="Buckley D.H."/>
        </authorList>
    </citation>
    <scope>NUCLEOTIDE SEQUENCE [LARGE SCALE GENOMIC DNA]</scope>
    <source>
        <strain evidence="2 3">RP11</strain>
    </source>
</reference>
<dbReference type="Proteomes" id="UP000463700">
    <property type="component" value="Unassembled WGS sequence"/>
</dbReference>